<protein>
    <submittedName>
        <fullName evidence="2">Uncharacterized protein</fullName>
    </submittedName>
</protein>
<feature type="region of interest" description="Disordered" evidence="1">
    <location>
        <begin position="1"/>
        <end position="63"/>
    </location>
</feature>
<feature type="compositionally biased region" description="Polar residues" evidence="1">
    <location>
        <begin position="152"/>
        <end position="162"/>
    </location>
</feature>
<dbReference type="Proteomes" id="UP000245699">
    <property type="component" value="Unassembled WGS sequence"/>
</dbReference>
<accession>A0A2T9YAS7</accession>
<feature type="compositionally biased region" description="Polar residues" evidence="1">
    <location>
        <begin position="1"/>
        <end position="22"/>
    </location>
</feature>
<proteinExistence type="predicted"/>
<evidence type="ECO:0000313" key="3">
    <source>
        <dbReference type="Proteomes" id="UP000245699"/>
    </source>
</evidence>
<feature type="compositionally biased region" description="Low complexity" evidence="1">
    <location>
        <begin position="23"/>
        <end position="37"/>
    </location>
</feature>
<feature type="compositionally biased region" description="Low complexity" evidence="1">
    <location>
        <begin position="163"/>
        <end position="180"/>
    </location>
</feature>
<feature type="region of interest" description="Disordered" evidence="1">
    <location>
        <begin position="132"/>
        <end position="204"/>
    </location>
</feature>
<organism evidence="2 3">
    <name type="scientific">Furculomyces boomerangus</name>
    <dbReference type="NCBI Taxonomy" id="61424"/>
    <lineage>
        <taxon>Eukaryota</taxon>
        <taxon>Fungi</taxon>
        <taxon>Fungi incertae sedis</taxon>
        <taxon>Zoopagomycota</taxon>
        <taxon>Kickxellomycotina</taxon>
        <taxon>Harpellomycetes</taxon>
        <taxon>Harpellales</taxon>
        <taxon>Harpellaceae</taxon>
        <taxon>Furculomyces</taxon>
    </lineage>
</organism>
<sequence>MKRSSSETSLSKAVQNAALQRETQSTSSSPQNTQNGTFSETRDTKISTSANKESHSIDILESNTNSENIQESYLCDSLDTIKKQEFNTKDSNKPDILKIKEFISSTKLPENIQIENQIFVYMANIELNDTKNSDIPNNNNTTTNDRAVVEFPSSTGNGTLDPTSNTNNTATNTTNIPNGNAEQATREGNIPTQLPPPYTPAQPVPNLNNPSVVVVNPNMIISTPYQPATIELVNGVPGQPINTVCPNCRTQVTSIVRGQFCVRV</sequence>
<keyword evidence="3" id="KW-1185">Reference proteome</keyword>
<feature type="compositionally biased region" description="Pro residues" evidence="1">
    <location>
        <begin position="193"/>
        <end position="203"/>
    </location>
</feature>
<gene>
    <name evidence="2" type="ORF">BB559_005097</name>
</gene>
<evidence type="ECO:0000313" key="2">
    <source>
        <dbReference type="EMBL" id="PVU89446.1"/>
    </source>
</evidence>
<feature type="compositionally biased region" description="Low complexity" evidence="1">
    <location>
        <begin position="133"/>
        <end position="145"/>
    </location>
</feature>
<evidence type="ECO:0000256" key="1">
    <source>
        <dbReference type="SAM" id="MobiDB-lite"/>
    </source>
</evidence>
<comment type="caution">
    <text evidence="2">The sequence shown here is derived from an EMBL/GenBank/DDBJ whole genome shotgun (WGS) entry which is preliminary data.</text>
</comment>
<reference evidence="2 3" key="1">
    <citation type="journal article" date="2018" name="MBio">
        <title>Comparative Genomics Reveals the Core Gene Toolbox for the Fungus-Insect Symbiosis.</title>
        <authorList>
            <person name="Wang Y."/>
            <person name="Stata M."/>
            <person name="Wang W."/>
            <person name="Stajich J.E."/>
            <person name="White M.M."/>
            <person name="Moncalvo J.M."/>
        </authorList>
    </citation>
    <scope>NUCLEOTIDE SEQUENCE [LARGE SCALE GENOMIC DNA]</scope>
    <source>
        <strain evidence="2 3">AUS-77-4</strain>
    </source>
</reference>
<name>A0A2T9YAS7_9FUNG</name>
<dbReference type="AlphaFoldDB" id="A0A2T9YAS7"/>
<dbReference type="EMBL" id="MBFT01000542">
    <property type="protein sequence ID" value="PVU89446.1"/>
    <property type="molecule type" value="Genomic_DNA"/>
</dbReference>